<accession>A0A5J4UFR5</accession>
<gene>
    <name evidence="1" type="ORF">EZS28_035379</name>
</gene>
<reference evidence="1 2" key="1">
    <citation type="submission" date="2019-03" db="EMBL/GenBank/DDBJ databases">
        <title>Single cell metagenomics reveals metabolic interactions within the superorganism composed of flagellate Streblomastix strix and complex community of Bacteroidetes bacteria on its surface.</title>
        <authorList>
            <person name="Treitli S.C."/>
            <person name="Kolisko M."/>
            <person name="Husnik F."/>
            <person name="Keeling P."/>
            <person name="Hampl V."/>
        </authorList>
    </citation>
    <scope>NUCLEOTIDE SEQUENCE [LARGE SCALE GENOMIC DNA]</scope>
    <source>
        <strain evidence="1">ST1C</strain>
    </source>
</reference>
<comment type="caution">
    <text evidence="1">The sequence shown here is derived from an EMBL/GenBank/DDBJ whole genome shotgun (WGS) entry which is preliminary data.</text>
</comment>
<dbReference type="SUPFAM" id="SSF51126">
    <property type="entry name" value="Pectin lyase-like"/>
    <property type="match status" value="1"/>
</dbReference>
<dbReference type="AlphaFoldDB" id="A0A5J4UFR5"/>
<name>A0A5J4UFR5_9EUKA</name>
<evidence type="ECO:0000313" key="1">
    <source>
        <dbReference type="EMBL" id="KAA6369094.1"/>
    </source>
</evidence>
<sequence length="375" mass="42594">MRLPVFCLIYAVFHPHDGIRFQTQFIIYVALSGHHMNTGEKHSPLMLISHALAFLNRSDGYKEIIVMKGQFDEPMLVIRDVVLTLTGQDSNIIIQDFLLFRKAEISYTATLLDCDAGSNIIVKRCVLINDKDAQPNDIFNAGIFNGLFTSGGIFDTLIENSQMTDEPAITFDSNTRDFDFNLIQKNVNNECQFKSGSQPESNPSFILFELYNVTFRNTSTSNTFNPFISIITTPSMSVTFDLCTFERCTNVLIQLSRSYFNPDYGQIGQIVFKHCIWNSNGLIWNQQLKDWDQTQQVESGAITVQYTDFPAELDYTIDSDCNINTGNVIVENCVFMDSVGTIASDILIEEDLLTRQLITFKNCTYGKELQLKKQH</sequence>
<evidence type="ECO:0000313" key="2">
    <source>
        <dbReference type="Proteomes" id="UP000324800"/>
    </source>
</evidence>
<dbReference type="EMBL" id="SNRW01016707">
    <property type="protein sequence ID" value="KAA6369094.1"/>
    <property type="molecule type" value="Genomic_DNA"/>
</dbReference>
<dbReference type="InterPro" id="IPR011050">
    <property type="entry name" value="Pectin_lyase_fold/virulence"/>
</dbReference>
<protein>
    <recommendedName>
        <fullName evidence="3">DUF1565 domain-containing protein</fullName>
    </recommendedName>
</protein>
<evidence type="ECO:0008006" key="3">
    <source>
        <dbReference type="Google" id="ProtNLM"/>
    </source>
</evidence>
<organism evidence="1 2">
    <name type="scientific">Streblomastix strix</name>
    <dbReference type="NCBI Taxonomy" id="222440"/>
    <lineage>
        <taxon>Eukaryota</taxon>
        <taxon>Metamonada</taxon>
        <taxon>Preaxostyla</taxon>
        <taxon>Oxymonadida</taxon>
        <taxon>Streblomastigidae</taxon>
        <taxon>Streblomastix</taxon>
    </lineage>
</organism>
<dbReference type="Proteomes" id="UP000324800">
    <property type="component" value="Unassembled WGS sequence"/>
</dbReference>
<proteinExistence type="predicted"/>